<keyword evidence="6 10" id="KW-1133">Transmembrane helix</keyword>
<evidence type="ECO:0000256" key="10">
    <source>
        <dbReference type="SAM" id="Phobius"/>
    </source>
</evidence>
<accession>A0A4V3JRV3</accession>
<feature type="transmembrane region" description="Helical" evidence="10">
    <location>
        <begin position="39"/>
        <end position="57"/>
    </location>
</feature>
<dbReference type="Pfam" id="PF03062">
    <property type="entry name" value="MBOAT"/>
    <property type="match status" value="1"/>
</dbReference>
<dbReference type="InterPro" id="IPR028362">
    <property type="entry name" value="AlgI"/>
</dbReference>
<feature type="transmembrane region" description="Helical" evidence="10">
    <location>
        <begin position="436"/>
        <end position="455"/>
    </location>
</feature>
<evidence type="ECO:0000256" key="8">
    <source>
        <dbReference type="ARBA" id="ARBA00023315"/>
    </source>
</evidence>
<dbReference type="PIRSF" id="PIRSF500217">
    <property type="entry name" value="AlgI"/>
    <property type="match status" value="1"/>
</dbReference>
<keyword evidence="12" id="KW-1185">Reference proteome</keyword>
<sequence>MIFTTPLYVIFIVFLMLSFLPLNVYFVYLVKKLRFNKQIYVVFRAYILLIFSLLFYSSWNPKYLVLMVWVAAFDFSISQWMQEERARKHRKWLLALSLANNLGVLIAFKYLGFFEESLVGLIHLLGMEAHIEILRLVLPVGISFYIFQSISYIVDIYRGILPPERNFFYYLFYLSFFPQLVAGPIVQAKVFLPQIRRMKPISPLNLKMALFLLLLGAFKKSVLADHLAITADFSFSHIMDVDRKFLWLGLLSYTGQIYCDFSGYTDIALGSALIFGFRLPENFRMPYLARGFSDFWRRWHISLSSWLKSYLYIPIGGNRHGGLRTYRNLMIVMLLGGLWHGANWNFIVWGLGHGILLSLEKGIKDLLQMSKYWKVWLEGKWARIFVGIGSWLFTFVSVSLLWIFFRSTKFSDSLCYLQGLFIKNGDISISYTQEMVTIWCLLAIVLGHILGDRYVKRWSKLERDKSRKQTPVRYMFLGALFSLGFIAVVLMSGNSLPFVYFVF</sequence>
<feature type="transmembrane region" description="Helical" evidence="10">
    <location>
        <begin position="6"/>
        <end position="27"/>
    </location>
</feature>
<dbReference type="PANTHER" id="PTHR13285:SF23">
    <property type="entry name" value="TEICHOIC ACID D-ALANYLTRANSFERASE"/>
    <property type="match status" value="1"/>
</dbReference>
<comment type="caution">
    <text evidence="11">The sequence shown here is derived from an EMBL/GenBank/DDBJ whole genome shotgun (WGS) entry which is preliminary data.</text>
</comment>
<feature type="transmembrane region" description="Helical" evidence="10">
    <location>
        <begin position="167"/>
        <end position="186"/>
    </location>
</feature>
<gene>
    <name evidence="11" type="ORF">EHQ58_04350</name>
</gene>
<keyword evidence="4 9" id="KW-0808">Transferase</keyword>
<feature type="transmembrane region" description="Helical" evidence="10">
    <location>
        <begin position="63"/>
        <end position="81"/>
    </location>
</feature>
<comment type="similarity">
    <text evidence="2 9">Belongs to the membrane-bound acyltransferase family.</text>
</comment>
<evidence type="ECO:0000256" key="2">
    <source>
        <dbReference type="ARBA" id="ARBA00010323"/>
    </source>
</evidence>
<dbReference type="GO" id="GO:0016746">
    <property type="term" value="F:acyltransferase activity"/>
    <property type="evidence" value="ECO:0007669"/>
    <property type="project" value="UniProtKB-KW"/>
</dbReference>
<feature type="transmembrane region" description="Helical" evidence="10">
    <location>
        <begin position="133"/>
        <end position="155"/>
    </location>
</feature>
<dbReference type="GO" id="GO:0005886">
    <property type="term" value="C:plasma membrane"/>
    <property type="evidence" value="ECO:0007669"/>
    <property type="project" value="UniProtKB-SubCell"/>
</dbReference>
<evidence type="ECO:0000256" key="5">
    <source>
        <dbReference type="ARBA" id="ARBA00022692"/>
    </source>
</evidence>
<keyword evidence="8 9" id="KW-0012">Acyltransferase</keyword>
<reference evidence="11" key="1">
    <citation type="journal article" date="2019" name="PLoS Negl. Trop. Dis.">
        <title>Revisiting the worldwide diversity of Leptospira species in the environment.</title>
        <authorList>
            <person name="Vincent A.T."/>
            <person name="Schiettekatte O."/>
            <person name="Bourhy P."/>
            <person name="Veyrier F.J."/>
            <person name="Picardeau M."/>
        </authorList>
    </citation>
    <scope>NUCLEOTIDE SEQUENCE [LARGE SCALE GENOMIC DNA]</scope>
    <source>
        <strain evidence="11">201702476</strain>
    </source>
</reference>
<evidence type="ECO:0000313" key="12">
    <source>
        <dbReference type="Proteomes" id="UP000297693"/>
    </source>
</evidence>
<dbReference type="InterPro" id="IPR051085">
    <property type="entry name" value="MB_O-acyltransferase"/>
</dbReference>
<organism evidence="11 12">
    <name type="scientific">Leptospira ognonensis</name>
    <dbReference type="NCBI Taxonomy" id="2484945"/>
    <lineage>
        <taxon>Bacteria</taxon>
        <taxon>Pseudomonadati</taxon>
        <taxon>Spirochaetota</taxon>
        <taxon>Spirochaetia</taxon>
        <taxon>Leptospirales</taxon>
        <taxon>Leptospiraceae</taxon>
        <taxon>Leptospira</taxon>
    </lineage>
</organism>
<evidence type="ECO:0000256" key="9">
    <source>
        <dbReference type="PIRNR" id="PIRNR016636"/>
    </source>
</evidence>
<dbReference type="InterPro" id="IPR024194">
    <property type="entry name" value="Ac/AlaTfrase_AlgI/DltB"/>
</dbReference>
<evidence type="ECO:0000256" key="6">
    <source>
        <dbReference type="ARBA" id="ARBA00022989"/>
    </source>
</evidence>
<comment type="subcellular location">
    <subcellularLocation>
        <location evidence="1">Cell membrane</location>
        <topology evidence="1">Multi-pass membrane protein</topology>
    </subcellularLocation>
</comment>
<proteinExistence type="inferred from homology"/>
<dbReference type="EMBL" id="RQGD01000014">
    <property type="protein sequence ID" value="TGL61851.1"/>
    <property type="molecule type" value="Genomic_DNA"/>
</dbReference>
<keyword evidence="7 9" id="KW-0472">Membrane</keyword>
<dbReference type="OrthoDB" id="9805788at2"/>
<name>A0A4V3JRV3_9LEPT</name>
<protein>
    <submittedName>
        <fullName evidence="11">MBOAT family protein</fullName>
    </submittedName>
</protein>
<dbReference type="InterPro" id="IPR004299">
    <property type="entry name" value="MBOAT_fam"/>
</dbReference>
<feature type="transmembrane region" description="Helical" evidence="10">
    <location>
        <begin position="93"/>
        <end position="113"/>
    </location>
</feature>
<feature type="transmembrane region" description="Helical" evidence="10">
    <location>
        <begin position="384"/>
        <end position="405"/>
    </location>
</feature>
<evidence type="ECO:0000256" key="3">
    <source>
        <dbReference type="ARBA" id="ARBA00022475"/>
    </source>
</evidence>
<feature type="transmembrane region" description="Helical" evidence="10">
    <location>
        <begin position="476"/>
        <end position="502"/>
    </location>
</feature>
<keyword evidence="5 10" id="KW-0812">Transmembrane</keyword>
<keyword evidence="3 9" id="KW-1003">Cell membrane</keyword>
<dbReference type="GO" id="GO:0042121">
    <property type="term" value="P:alginic acid biosynthetic process"/>
    <property type="evidence" value="ECO:0007669"/>
    <property type="project" value="InterPro"/>
</dbReference>
<evidence type="ECO:0000256" key="7">
    <source>
        <dbReference type="ARBA" id="ARBA00023136"/>
    </source>
</evidence>
<evidence type="ECO:0000313" key="11">
    <source>
        <dbReference type="EMBL" id="TGL61851.1"/>
    </source>
</evidence>
<evidence type="ECO:0000256" key="4">
    <source>
        <dbReference type="ARBA" id="ARBA00022679"/>
    </source>
</evidence>
<dbReference type="PANTHER" id="PTHR13285">
    <property type="entry name" value="ACYLTRANSFERASE"/>
    <property type="match status" value="1"/>
</dbReference>
<dbReference type="AlphaFoldDB" id="A0A4V3JRV3"/>
<evidence type="ECO:0000256" key="1">
    <source>
        <dbReference type="ARBA" id="ARBA00004651"/>
    </source>
</evidence>
<feature type="transmembrane region" description="Helical" evidence="10">
    <location>
        <begin position="346"/>
        <end position="363"/>
    </location>
</feature>
<dbReference type="PIRSF" id="PIRSF016636">
    <property type="entry name" value="AlgI_DltB"/>
    <property type="match status" value="1"/>
</dbReference>
<dbReference type="Proteomes" id="UP000297693">
    <property type="component" value="Unassembled WGS sequence"/>
</dbReference>